<organism evidence="1 2">
    <name type="scientific">Mythimna loreyi</name>
    <dbReference type="NCBI Taxonomy" id="667449"/>
    <lineage>
        <taxon>Eukaryota</taxon>
        <taxon>Metazoa</taxon>
        <taxon>Ecdysozoa</taxon>
        <taxon>Arthropoda</taxon>
        <taxon>Hexapoda</taxon>
        <taxon>Insecta</taxon>
        <taxon>Pterygota</taxon>
        <taxon>Neoptera</taxon>
        <taxon>Endopterygota</taxon>
        <taxon>Lepidoptera</taxon>
        <taxon>Glossata</taxon>
        <taxon>Ditrysia</taxon>
        <taxon>Noctuoidea</taxon>
        <taxon>Noctuidae</taxon>
        <taxon>Noctuinae</taxon>
        <taxon>Hadenini</taxon>
        <taxon>Mythimna</taxon>
    </lineage>
</organism>
<comment type="caution">
    <text evidence="1">The sequence shown here is derived from an EMBL/GenBank/DDBJ whole genome shotgun (WGS) entry which is preliminary data.</text>
</comment>
<evidence type="ECO:0000313" key="2">
    <source>
        <dbReference type="Proteomes" id="UP001231649"/>
    </source>
</evidence>
<protein>
    <submittedName>
        <fullName evidence="1">Uncharacterized protein</fullName>
    </submittedName>
</protein>
<sequence>MHNIIGLKMPTAALSGHFVTKIKPATNSLSVIYIKSASFSSDGSKPNVAAYKRGTGGRASFNGIVATVFGCTGFVGRYVCNKLGKSGAQMILPYRGDFYDAQRLKVAGDLGQVLFTPFDIRDEESIAKSVQYSNVVINLLGRDYETKNFKFKDVHVDGPRRIARIAREMGVERFIHVSYLNQSPNPPPLVLKKPSDYKISKYWGELAVREEFPTATILRASDIYGSEDRFLRSFASVARIHGQYMPLYKNGQETYKAPVFVSDVAQGIINAIRDCDTKCKIYQATGPRKYLLADLVDWFYALMRKDESWGYQRYDMKYDPILPLKIMFINMISPAYPLGGLHWESLEKEATSDVIDDLLPTLEDLGVQLTNMEDQVPWELKPFRAHQYYMAKVGEFPTPPNPKIQV</sequence>
<accession>A0ACC2QXI7</accession>
<evidence type="ECO:0000313" key="1">
    <source>
        <dbReference type="EMBL" id="KAJ8726912.1"/>
    </source>
</evidence>
<dbReference type="Proteomes" id="UP001231649">
    <property type="component" value="Chromosome 7"/>
</dbReference>
<reference evidence="1" key="1">
    <citation type="submission" date="2023-03" db="EMBL/GenBank/DDBJ databases">
        <title>Chromosome-level genomes of two armyworms, Mythimna separata and Mythimna loreyi, provide insights into the biosynthesis and reception of sex pheromones.</title>
        <authorList>
            <person name="Zhao H."/>
        </authorList>
    </citation>
    <scope>NUCLEOTIDE SEQUENCE</scope>
    <source>
        <strain evidence="1">BeijingLab</strain>
    </source>
</reference>
<name>A0ACC2QXI7_9NEOP</name>
<dbReference type="EMBL" id="CM056783">
    <property type="protein sequence ID" value="KAJ8726912.1"/>
    <property type="molecule type" value="Genomic_DNA"/>
</dbReference>
<gene>
    <name evidence="1" type="ORF">PYW08_015309</name>
</gene>
<keyword evidence="2" id="KW-1185">Reference proteome</keyword>
<proteinExistence type="predicted"/>